<proteinExistence type="predicted"/>
<evidence type="ECO:0000313" key="3">
    <source>
        <dbReference type="RefSeq" id="XP_034243128.1"/>
    </source>
</evidence>
<keyword evidence="1" id="KW-0812">Transmembrane</keyword>
<feature type="non-terminal residue" evidence="3">
    <location>
        <position position="1"/>
    </location>
</feature>
<reference evidence="3" key="1">
    <citation type="submission" date="2025-08" db="UniProtKB">
        <authorList>
            <consortium name="RefSeq"/>
        </authorList>
    </citation>
    <scope>IDENTIFICATION</scope>
    <source>
        <tissue evidence="3">Total insect</tissue>
    </source>
</reference>
<sequence>VCSIYPSSIIFLPVFCFGLVWLSVVRDQPALTLSLSLSLSGAPTVVLAARIAVKKAFRLDNFGPRGPLLRSGSHAERQVNKKAGEQIAAVGTSSASKCIRNLYLKNITWALPGDRQKEKAATLERVQQRGVLRLTKVQCHRDPSWVLDVLHAAAPTLEAASFEFVGEEHLQALHAMPRLRRLELTFTSEHDPVLPALQHSGGLKWLRVQAIPPRTLVSLLRAHSASLDELWLHVSAPRLPEDPLKALLPSKWDDLAGLLAHCGLRVSRLVLWRDYHMPTCPEQVSPLRRLLPDTLVQCNTCDSVAWETF</sequence>
<dbReference type="RefSeq" id="XP_034243128.1">
    <property type="nucleotide sequence ID" value="XM_034387237.1"/>
</dbReference>
<dbReference type="OrthoDB" id="8217849at2759"/>
<name>A0A6P8YSW9_THRPL</name>
<evidence type="ECO:0000313" key="2">
    <source>
        <dbReference type="Proteomes" id="UP000515158"/>
    </source>
</evidence>
<dbReference type="AlphaFoldDB" id="A0A6P8YSW9"/>
<protein>
    <submittedName>
        <fullName evidence="3">Uncharacterized protein LOC117646356</fullName>
    </submittedName>
</protein>
<accession>A0A6P8YSW9</accession>
<dbReference type="KEGG" id="tpal:117646356"/>
<organism evidence="3">
    <name type="scientific">Thrips palmi</name>
    <name type="common">Melon thrips</name>
    <dbReference type="NCBI Taxonomy" id="161013"/>
    <lineage>
        <taxon>Eukaryota</taxon>
        <taxon>Metazoa</taxon>
        <taxon>Ecdysozoa</taxon>
        <taxon>Arthropoda</taxon>
        <taxon>Hexapoda</taxon>
        <taxon>Insecta</taxon>
        <taxon>Pterygota</taxon>
        <taxon>Neoptera</taxon>
        <taxon>Paraneoptera</taxon>
        <taxon>Thysanoptera</taxon>
        <taxon>Terebrantia</taxon>
        <taxon>Thripoidea</taxon>
        <taxon>Thripidae</taxon>
        <taxon>Thrips</taxon>
    </lineage>
</organism>
<evidence type="ECO:0000256" key="1">
    <source>
        <dbReference type="SAM" id="Phobius"/>
    </source>
</evidence>
<gene>
    <name evidence="3" type="primary">LOC117646356</name>
</gene>
<dbReference type="InParanoid" id="A0A6P8YSW9"/>
<keyword evidence="1" id="KW-0472">Membrane</keyword>
<feature type="transmembrane region" description="Helical" evidence="1">
    <location>
        <begin position="30"/>
        <end position="53"/>
    </location>
</feature>
<feature type="transmembrane region" description="Helical" evidence="1">
    <location>
        <begin position="7"/>
        <end position="24"/>
    </location>
</feature>
<dbReference type="Proteomes" id="UP000515158">
    <property type="component" value="Unplaced"/>
</dbReference>
<keyword evidence="2" id="KW-1185">Reference proteome</keyword>
<keyword evidence="1" id="KW-1133">Transmembrane helix</keyword>
<dbReference type="GeneID" id="117646356"/>